<protein>
    <submittedName>
        <fullName evidence="2">Exopolysaccharide biosynthesis protein</fullName>
    </submittedName>
</protein>
<feature type="transmembrane region" description="Helical" evidence="1">
    <location>
        <begin position="186"/>
        <end position="219"/>
    </location>
</feature>
<dbReference type="PANTHER" id="PTHR41795">
    <property type="entry name" value="EXOPOLYSACCHARIDE SYNTHESIS PROTEIN"/>
    <property type="match status" value="1"/>
</dbReference>
<organism evidence="2 3">
    <name type="scientific">Falsiroseomonas frigidaquae</name>
    <dbReference type="NCBI Taxonomy" id="487318"/>
    <lineage>
        <taxon>Bacteria</taxon>
        <taxon>Pseudomonadati</taxon>
        <taxon>Pseudomonadota</taxon>
        <taxon>Alphaproteobacteria</taxon>
        <taxon>Acetobacterales</taxon>
        <taxon>Roseomonadaceae</taxon>
        <taxon>Falsiroseomonas</taxon>
    </lineage>
</organism>
<dbReference type="Pfam" id="PF06055">
    <property type="entry name" value="ExoD"/>
    <property type="match status" value="1"/>
</dbReference>
<accession>A0ABX1F2E1</accession>
<reference evidence="2 3" key="1">
    <citation type="submission" date="2020-03" db="EMBL/GenBank/DDBJ databases">
        <title>Roseomonas selenitidurans sp. nov. isolated from soil.</title>
        <authorList>
            <person name="Liu H."/>
        </authorList>
    </citation>
    <scope>NUCLEOTIDE SEQUENCE [LARGE SCALE GENOMIC DNA]</scope>
    <source>
        <strain evidence="2 3">JCM 15073</strain>
    </source>
</reference>
<keyword evidence="1" id="KW-0472">Membrane</keyword>
<dbReference type="PIRSF" id="PIRSF033239">
    <property type="entry name" value="ExoD"/>
    <property type="match status" value="1"/>
</dbReference>
<keyword evidence="1" id="KW-0812">Transmembrane</keyword>
<feature type="transmembrane region" description="Helical" evidence="1">
    <location>
        <begin position="145"/>
        <end position="162"/>
    </location>
</feature>
<evidence type="ECO:0000313" key="3">
    <source>
        <dbReference type="Proteomes" id="UP000765160"/>
    </source>
</evidence>
<feature type="transmembrane region" description="Helical" evidence="1">
    <location>
        <begin position="48"/>
        <end position="70"/>
    </location>
</feature>
<feature type="transmembrane region" description="Helical" evidence="1">
    <location>
        <begin position="76"/>
        <end position="98"/>
    </location>
</feature>
<gene>
    <name evidence="2" type="ORF">HB662_17175</name>
</gene>
<evidence type="ECO:0000256" key="1">
    <source>
        <dbReference type="SAM" id="Phobius"/>
    </source>
</evidence>
<proteinExistence type="predicted"/>
<sequence>MRVIDGLQHMSHADAPAAHPVPVSELVTGIARDWPTERLTLGDLMEALGARGYGVLIVLFALPNLLPVYIPGLSPIFGVPLMIICAQLACGLPTPKLPALLTRRSMRRADLRLIALKALPWLQRVERYVKPRPSWLTTRTGERMMGAYGVVLAAIVCVPLPFTNGPPSLACLIMAIGLMEEDTRTILGGALFGVFSIFVGLSIIGSVGWMLAAGFAWLFGLG</sequence>
<keyword evidence="3" id="KW-1185">Reference proteome</keyword>
<dbReference type="PANTHER" id="PTHR41795:SF1">
    <property type="entry name" value="EXOPOLYSACCHARIDE SYNTHESIS PROTEIN"/>
    <property type="match status" value="1"/>
</dbReference>
<keyword evidence="1" id="KW-1133">Transmembrane helix</keyword>
<dbReference type="RefSeq" id="WP_168051050.1">
    <property type="nucleotide sequence ID" value="NZ_JAATJR010000005.1"/>
</dbReference>
<dbReference type="InterPro" id="IPR010331">
    <property type="entry name" value="ExoD"/>
</dbReference>
<comment type="caution">
    <text evidence="2">The sequence shown here is derived from an EMBL/GenBank/DDBJ whole genome shotgun (WGS) entry which is preliminary data.</text>
</comment>
<dbReference type="Proteomes" id="UP000765160">
    <property type="component" value="Unassembled WGS sequence"/>
</dbReference>
<dbReference type="EMBL" id="JAAVTX010000005">
    <property type="protein sequence ID" value="NKE46517.1"/>
    <property type="molecule type" value="Genomic_DNA"/>
</dbReference>
<evidence type="ECO:0000313" key="2">
    <source>
        <dbReference type="EMBL" id="NKE46517.1"/>
    </source>
</evidence>
<name>A0ABX1F2E1_9PROT</name>